<name>A0A376YGK9_ECOLX</name>
<protein>
    <submittedName>
        <fullName evidence="1">Magnesium chelatase</fullName>
    </submittedName>
</protein>
<dbReference type="AlphaFoldDB" id="A0A376YGK9"/>
<dbReference type="EMBL" id="UGDC01000003">
    <property type="protein sequence ID" value="STJ83578.1"/>
    <property type="molecule type" value="Genomic_DNA"/>
</dbReference>
<sequence>MIYLSPLPLLAASEQLTANKLDEYELVGELALTGALRGVPGAISSATEAIKSGRKLSSRKITKMKWG</sequence>
<reference evidence="1 2" key="1">
    <citation type="submission" date="2018-06" db="EMBL/GenBank/DDBJ databases">
        <authorList>
            <consortium name="Pathogen Informatics"/>
            <person name="Doyle S."/>
        </authorList>
    </citation>
    <scope>NUCLEOTIDE SEQUENCE [LARGE SCALE GENOMIC DNA]</scope>
    <source>
        <strain evidence="1 2">NCTC9117</strain>
    </source>
</reference>
<gene>
    <name evidence="1" type="primary">comM_2</name>
    <name evidence="1" type="ORF">NCTC9117_06254</name>
</gene>
<organism evidence="1 2">
    <name type="scientific">Escherichia coli</name>
    <dbReference type="NCBI Taxonomy" id="562"/>
    <lineage>
        <taxon>Bacteria</taxon>
        <taxon>Pseudomonadati</taxon>
        <taxon>Pseudomonadota</taxon>
        <taxon>Gammaproteobacteria</taxon>
        <taxon>Enterobacterales</taxon>
        <taxon>Enterobacteriaceae</taxon>
        <taxon>Escherichia</taxon>
    </lineage>
</organism>
<proteinExistence type="predicted"/>
<accession>A0A376YGK9</accession>
<evidence type="ECO:0000313" key="1">
    <source>
        <dbReference type="EMBL" id="STJ83578.1"/>
    </source>
</evidence>
<evidence type="ECO:0000313" key="2">
    <source>
        <dbReference type="Proteomes" id="UP000254785"/>
    </source>
</evidence>
<dbReference type="Proteomes" id="UP000254785">
    <property type="component" value="Unassembled WGS sequence"/>
</dbReference>
<dbReference type="Pfam" id="PF13541">
    <property type="entry name" value="ChlI"/>
    <property type="match status" value="1"/>
</dbReference>